<dbReference type="Proteomes" id="UP000829685">
    <property type="component" value="Unassembled WGS sequence"/>
</dbReference>
<evidence type="ECO:0000313" key="10">
    <source>
        <dbReference type="EMBL" id="KAI1872706.1"/>
    </source>
</evidence>
<dbReference type="GO" id="GO:0006465">
    <property type="term" value="P:signal peptide processing"/>
    <property type="evidence" value="ECO:0007669"/>
    <property type="project" value="InterPro"/>
</dbReference>
<comment type="similarity">
    <text evidence="2">Belongs to the SPCS2 family.</text>
</comment>
<comment type="caution">
    <text evidence="10">The sequence shown here is derived from an EMBL/GenBank/DDBJ whole genome shotgun (WGS) entry which is preliminary data.</text>
</comment>
<evidence type="ECO:0000256" key="6">
    <source>
        <dbReference type="ARBA" id="ARBA00022989"/>
    </source>
</evidence>
<keyword evidence="7 9" id="KW-0472">Membrane</keyword>
<comment type="subcellular location">
    <subcellularLocation>
        <location evidence="1">Endoplasmic reticulum membrane</location>
        <topology evidence="1">Multi-pass membrane protein</topology>
    </subcellularLocation>
</comment>
<keyword evidence="6 9" id="KW-1133">Transmembrane helix</keyword>
<dbReference type="PANTHER" id="PTHR13085:SF0">
    <property type="entry name" value="SIGNAL PEPTIDASE COMPLEX SUBUNIT 2"/>
    <property type="match status" value="1"/>
</dbReference>
<dbReference type="AlphaFoldDB" id="A0A9Q0AQA1"/>
<evidence type="ECO:0000256" key="3">
    <source>
        <dbReference type="ARBA" id="ARBA00017057"/>
    </source>
</evidence>
<evidence type="ECO:0000256" key="9">
    <source>
        <dbReference type="SAM" id="Phobius"/>
    </source>
</evidence>
<reference evidence="10" key="1">
    <citation type="submission" date="2021-03" db="EMBL/GenBank/DDBJ databases">
        <title>Revisited historic fungal species revealed as producer of novel bioactive compounds through whole genome sequencing and comparative genomics.</title>
        <authorList>
            <person name="Vignolle G.A."/>
            <person name="Hochenegger N."/>
            <person name="Mach R.L."/>
            <person name="Mach-Aigner A.R."/>
            <person name="Javad Rahimi M."/>
            <person name="Salim K.A."/>
            <person name="Chan C.M."/>
            <person name="Lim L.B.L."/>
            <person name="Cai F."/>
            <person name="Druzhinina I.S."/>
            <person name="U'Ren J.M."/>
            <person name="Derntl C."/>
        </authorList>
    </citation>
    <scope>NUCLEOTIDE SEQUENCE</scope>
    <source>
        <strain evidence="10">TUCIM 5799</strain>
    </source>
</reference>
<name>A0A9Q0AQA1_9PEZI</name>
<sequence length="224" mass="24237">MASQEKITVHNLADLKNTSDDAIPNYLNSLKFKQIHTLTDTRLALGYSAFLVSAACFGWDYKFGFENTKWLTAIAVTIYTVLNTALTYWISFVEKGVVYQGVAPSGDKISIATSTKKNVPTYEVKITITPKSGKPETIEIKRSFTEWFDSAGHFIAAPFQSVFAASVPLIAKADPKRAETAKQAPTAAQSDFLDVDPAMLDAIAAGTATGADASAGKKSKRRKA</sequence>
<evidence type="ECO:0000256" key="4">
    <source>
        <dbReference type="ARBA" id="ARBA00022692"/>
    </source>
</evidence>
<proteinExistence type="inferred from homology"/>
<dbReference type="Pfam" id="PF06703">
    <property type="entry name" value="SPC25"/>
    <property type="match status" value="1"/>
</dbReference>
<gene>
    <name evidence="10" type="ORF">JX265_005586</name>
</gene>
<keyword evidence="11" id="KW-1185">Reference proteome</keyword>
<evidence type="ECO:0000313" key="11">
    <source>
        <dbReference type="Proteomes" id="UP000829685"/>
    </source>
</evidence>
<evidence type="ECO:0000256" key="1">
    <source>
        <dbReference type="ARBA" id="ARBA00004477"/>
    </source>
</evidence>
<feature type="transmembrane region" description="Helical" evidence="9">
    <location>
        <begin position="43"/>
        <end position="64"/>
    </location>
</feature>
<evidence type="ECO:0000256" key="2">
    <source>
        <dbReference type="ARBA" id="ARBA00007324"/>
    </source>
</evidence>
<evidence type="ECO:0000256" key="7">
    <source>
        <dbReference type="ARBA" id="ARBA00023136"/>
    </source>
</evidence>
<keyword evidence="4 9" id="KW-0812">Transmembrane</keyword>
<protein>
    <recommendedName>
        <fullName evidence="3">Signal peptidase complex subunit 2</fullName>
    </recommendedName>
</protein>
<organism evidence="10 11">
    <name type="scientific">Neoarthrinium moseri</name>
    <dbReference type="NCBI Taxonomy" id="1658444"/>
    <lineage>
        <taxon>Eukaryota</taxon>
        <taxon>Fungi</taxon>
        <taxon>Dikarya</taxon>
        <taxon>Ascomycota</taxon>
        <taxon>Pezizomycotina</taxon>
        <taxon>Sordariomycetes</taxon>
        <taxon>Xylariomycetidae</taxon>
        <taxon>Amphisphaeriales</taxon>
        <taxon>Apiosporaceae</taxon>
        <taxon>Neoarthrinium</taxon>
    </lineage>
</organism>
<dbReference type="GO" id="GO:0005787">
    <property type="term" value="C:signal peptidase complex"/>
    <property type="evidence" value="ECO:0007669"/>
    <property type="project" value="InterPro"/>
</dbReference>
<dbReference type="EMBL" id="JAFIMR010000011">
    <property type="protein sequence ID" value="KAI1872706.1"/>
    <property type="molecule type" value="Genomic_DNA"/>
</dbReference>
<dbReference type="GO" id="GO:0045047">
    <property type="term" value="P:protein targeting to ER"/>
    <property type="evidence" value="ECO:0007669"/>
    <property type="project" value="TreeGrafter"/>
</dbReference>
<comment type="function">
    <text evidence="8">Component of the signal peptidase complex (SPC) which catalyzes the cleavage of N-terminal signal sequences from nascent proteins as they are translocated into the lumen of the endoplasmic reticulum. Enhances the enzymatic activity of SPC and facilitates the interactions between different components of the translocation site.</text>
</comment>
<evidence type="ECO:0000256" key="8">
    <source>
        <dbReference type="ARBA" id="ARBA00045608"/>
    </source>
</evidence>
<evidence type="ECO:0000256" key="5">
    <source>
        <dbReference type="ARBA" id="ARBA00022824"/>
    </source>
</evidence>
<dbReference type="InterPro" id="IPR009582">
    <property type="entry name" value="Spc2/SPCS2"/>
</dbReference>
<keyword evidence="5" id="KW-0256">Endoplasmic reticulum</keyword>
<feature type="transmembrane region" description="Helical" evidence="9">
    <location>
        <begin position="70"/>
        <end position="90"/>
    </location>
</feature>
<dbReference type="PANTHER" id="PTHR13085">
    <property type="entry name" value="MICROSOMAL SIGNAL PEPTIDASE 25 KDA SUBUNIT"/>
    <property type="match status" value="1"/>
</dbReference>
<accession>A0A9Q0AQA1</accession>